<sequence length="113" mass="12426">MTRSLWCIALFAGLVFTTSCNSNNKKQEPSGDDKLPVKVIAVPSGKGWGYQVFVEDKLFIDQTNIPAVSGLQTFKTQEDALKIGNLVVSKMKHGKRTVTIQDLKDAHVAFDSL</sequence>
<reference evidence="2 3" key="1">
    <citation type="submission" date="2023-07" db="EMBL/GenBank/DDBJ databases">
        <authorList>
            <person name="Lian W.-H."/>
        </authorList>
    </citation>
    <scope>NUCLEOTIDE SEQUENCE [LARGE SCALE GENOMIC DNA]</scope>
    <source>
        <strain evidence="2 3">SYSU DXS3180</strain>
    </source>
</reference>
<feature type="chain" id="PRO_5046515029" evidence="1">
    <location>
        <begin position="23"/>
        <end position="113"/>
    </location>
</feature>
<accession>A0ABV3ZMM7</accession>
<evidence type="ECO:0000313" key="2">
    <source>
        <dbReference type="EMBL" id="MEX6691142.1"/>
    </source>
</evidence>
<gene>
    <name evidence="2" type="ORF">QTN47_26775</name>
</gene>
<dbReference type="RefSeq" id="WP_369332558.1">
    <property type="nucleotide sequence ID" value="NZ_JAULBC010000014.1"/>
</dbReference>
<dbReference type="PROSITE" id="PS51257">
    <property type="entry name" value="PROKAR_LIPOPROTEIN"/>
    <property type="match status" value="1"/>
</dbReference>
<dbReference type="Pfam" id="PF16250">
    <property type="entry name" value="DUF4907"/>
    <property type="match status" value="1"/>
</dbReference>
<keyword evidence="1" id="KW-0732">Signal</keyword>
<protein>
    <submittedName>
        <fullName evidence="2">DUF4907 domain-containing protein</fullName>
    </submittedName>
</protein>
<proteinExistence type="predicted"/>
<dbReference type="Proteomes" id="UP001560573">
    <property type="component" value="Unassembled WGS sequence"/>
</dbReference>
<evidence type="ECO:0000256" key="1">
    <source>
        <dbReference type="SAM" id="SignalP"/>
    </source>
</evidence>
<organism evidence="2 3">
    <name type="scientific">Danxiaibacter flavus</name>
    <dbReference type="NCBI Taxonomy" id="3049108"/>
    <lineage>
        <taxon>Bacteria</taxon>
        <taxon>Pseudomonadati</taxon>
        <taxon>Bacteroidota</taxon>
        <taxon>Chitinophagia</taxon>
        <taxon>Chitinophagales</taxon>
        <taxon>Chitinophagaceae</taxon>
        <taxon>Danxiaibacter</taxon>
    </lineage>
</organism>
<dbReference type="EMBL" id="JAULBC010000014">
    <property type="protein sequence ID" value="MEX6691142.1"/>
    <property type="molecule type" value="Genomic_DNA"/>
</dbReference>
<name>A0ABV3ZMM7_9BACT</name>
<keyword evidence="3" id="KW-1185">Reference proteome</keyword>
<feature type="signal peptide" evidence="1">
    <location>
        <begin position="1"/>
        <end position="22"/>
    </location>
</feature>
<dbReference type="InterPro" id="IPR032593">
    <property type="entry name" value="DUF4907"/>
</dbReference>
<evidence type="ECO:0000313" key="3">
    <source>
        <dbReference type="Proteomes" id="UP001560573"/>
    </source>
</evidence>
<comment type="caution">
    <text evidence="2">The sequence shown here is derived from an EMBL/GenBank/DDBJ whole genome shotgun (WGS) entry which is preliminary data.</text>
</comment>